<dbReference type="InterPro" id="IPR006669">
    <property type="entry name" value="MgtE_transporter"/>
</dbReference>
<dbReference type="InterPro" id="IPR046342">
    <property type="entry name" value="CBS_dom_sf"/>
</dbReference>
<dbReference type="SUPFAM" id="SSF50346">
    <property type="entry name" value="PRC-barrel domain"/>
    <property type="match status" value="1"/>
</dbReference>
<dbReference type="EMBL" id="JAGZSV010000028">
    <property type="protein sequence ID" value="MBS6940391.1"/>
    <property type="molecule type" value="Genomic_DNA"/>
</dbReference>
<dbReference type="SUPFAM" id="SSF54631">
    <property type="entry name" value="CBS-domain pair"/>
    <property type="match status" value="1"/>
</dbReference>
<dbReference type="Proteomes" id="UP000727506">
    <property type="component" value="Unassembled WGS sequence"/>
</dbReference>
<gene>
    <name evidence="4" type="ORF">KH142_02715</name>
</gene>
<evidence type="ECO:0000313" key="4">
    <source>
        <dbReference type="EMBL" id="MBS6940391.1"/>
    </source>
</evidence>
<evidence type="ECO:0000256" key="1">
    <source>
        <dbReference type="PROSITE-ProRule" id="PRU00703"/>
    </source>
</evidence>
<dbReference type="InterPro" id="IPR027275">
    <property type="entry name" value="PRC-brl_dom"/>
</dbReference>
<dbReference type="Pfam" id="PF05239">
    <property type="entry name" value="PRC"/>
    <property type="match status" value="1"/>
</dbReference>
<feature type="domain" description="CBS" evidence="3">
    <location>
        <begin position="358"/>
        <end position="414"/>
    </location>
</feature>
<dbReference type="InterPro" id="IPR038076">
    <property type="entry name" value="MgtE_N_sf"/>
</dbReference>
<organism evidence="4 5">
    <name type="scientific">Slackia piriformis</name>
    <dbReference type="NCBI Taxonomy" id="626934"/>
    <lineage>
        <taxon>Bacteria</taxon>
        <taxon>Bacillati</taxon>
        <taxon>Actinomycetota</taxon>
        <taxon>Coriobacteriia</taxon>
        <taxon>Eggerthellales</taxon>
        <taxon>Eggerthellaceae</taxon>
        <taxon>Slackia</taxon>
    </lineage>
</organism>
<evidence type="ECO:0000259" key="3">
    <source>
        <dbReference type="PROSITE" id="PS51371"/>
    </source>
</evidence>
<evidence type="ECO:0000313" key="5">
    <source>
        <dbReference type="Proteomes" id="UP000727506"/>
    </source>
</evidence>
<keyword evidence="1" id="KW-0129">CBS domain</keyword>
<comment type="caution">
    <text evidence="4">The sequence shown here is derived from an EMBL/GenBank/DDBJ whole genome shotgun (WGS) entry which is preliminary data.</text>
</comment>
<dbReference type="PROSITE" id="PS51371">
    <property type="entry name" value="CBS"/>
    <property type="match status" value="2"/>
</dbReference>
<dbReference type="InterPro" id="IPR006668">
    <property type="entry name" value="Mg_transptr_MgtE_intracell_dom"/>
</dbReference>
<dbReference type="Gene3D" id="3.10.580.10">
    <property type="entry name" value="CBS-domain"/>
    <property type="match status" value="1"/>
</dbReference>
<dbReference type="SUPFAM" id="SSF158791">
    <property type="entry name" value="MgtE N-terminal domain-like"/>
    <property type="match status" value="1"/>
</dbReference>
<reference evidence="4" key="1">
    <citation type="submission" date="2021-02" db="EMBL/GenBank/DDBJ databases">
        <title>Infant gut strain persistence is associated with maternal origin, phylogeny, and functional potential including surface adhesion and iron acquisition.</title>
        <authorList>
            <person name="Lou Y.C."/>
        </authorList>
    </citation>
    <scope>NUCLEOTIDE SEQUENCE</scope>
    <source>
        <strain evidence="4">L2_039_000G1_dasL2_039_000G1_concoct_11</strain>
    </source>
</reference>
<dbReference type="GO" id="GO:0016020">
    <property type="term" value="C:membrane"/>
    <property type="evidence" value="ECO:0007669"/>
    <property type="project" value="InterPro"/>
</dbReference>
<dbReference type="PANTHER" id="PTHR43773:SF1">
    <property type="entry name" value="MAGNESIUM TRANSPORTER MGTE"/>
    <property type="match status" value="1"/>
</dbReference>
<protein>
    <submittedName>
        <fullName evidence="4">Magnesium transporter</fullName>
    </submittedName>
</protein>
<dbReference type="SMART" id="SM00924">
    <property type="entry name" value="MgtE_N"/>
    <property type="match status" value="1"/>
</dbReference>
<accession>A0A943UT54</accession>
<dbReference type="SMART" id="SM00116">
    <property type="entry name" value="CBS"/>
    <property type="match status" value="2"/>
</dbReference>
<dbReference type="Gene3D" id="1.25.60.10">
    <property type="entry name" value="MgtE N-terminal domain-like"/>
    <property type="match status" value="1"/>
</dbReference>
<sequence length="449" mass="50119">MFYLTNMLGRPVYDSTGEKLGTVSDLAISTGEVFPRITSLAFRGPGRTPFMISWRKYVEDFSEDEVTLNTESYNIRFSYLQPTEVLLARDLLDQQIVDTQGLKVVRVNDLKLSPSGSQLRLLGAEVGVRGILRGLHPLLEKAVVSAAKVFNKKVEEKIIAWNYMDLLDRDLSKVKLSVTHKRLDELHPADVADILEQLDPKQRAEVFKHIDDTRSAEIIAELEDEFQAETLDDMDDREASGLLGQMDPDDAADIIRDLPYEKAETLLRLMGVEDAAEIRRLLGYRDDTAGGMMTTQFVALSEEDTVGDAIETLRALDEDFPTVHFVYVLEEDSEKLVGVMSMRTLVLAHNDTRLGDVMYTDVITVSPDEDEEEVASDISKYDMVALPVVDEGGHMLGLVTVDDALDVIEESTETEKATNLWIKVALGVCGGIMFLALYTAVIMRIMEVG</sequence>
<dbReference type="Pfam" id="PF03448">
    <property type="entry name" value="MgtE_N"/>
    <property type="match status" value="1"/>
</dbReference>
<keyword evidence="2" id="KW-0472">Membrane</keyword>
<dbReference type="AlphaFoldDB" id="A0A943UT54"/>
<dbReference type="Gene3D" id="2.30.30.240">
    <property type="entry name" value="PRC-barrel domain"/>
    <property type="match status" value="1"/>
</dbReference>
<dbReference type="Pfam" id="PF00571">
    <property type="entry name" value="CBS"/>
    <property type="match status" value="2"/>
</dbReference>
<evidence type="ECO:0000256" key="2">
    <source>
        <dbReference type="SAM" id="Phobius"/>
    </source>
</evidence>
<dbReference type="PANTHER" id="PTHR43773">
    <property type="entry name" value="MAGNESIUM TRANSPORTER MGTE"/>
    <property type="match status" value="1"/>
</dbReference>
<keyword evidence="2" id="KW-0812">Transmembrane</keyword>
<dbReference type="CDD" id="cd04606">
    <property type="entry name" value="CBS_pair_Mg_transporter"/>
    <property type="match status" value="1"/>
</dbReference>
<dbReference type="InterPro" id="IPR000644">
    <property type="entry name" value="CBS_dom"/>
</dbReference>
<name>A0A943UT54_9ACTN</name>
<keyword evidence="2" id="KW-1133">Transmembrane helix</keyword>
<feature type="transmembrane region" description="Helical" evidence="2">
    <location>
        <begin position="420"/>
        <end position="443"/>
    </location>
</feature>
<dbReference type="InterPro" id="IPR011033">
    <property type="entry name" value="PRC_barrel-like_sf"/>
</dbReference>
<dbReference type="GO" id="GO:0015095">
    <property type="term" value="F:magnesium ion transmembrane transporter activity"/>
    <property type="evidence" value="ECO:0007669"/>
    <property type="project" value="InterPro"/>
</dbReference>
<proteinExistence type="predicted"/>
<feature type="domain" description="CBS" evidence="3">
    <location>
        <begin position="293"/>
        <end position="357"/>
    </location>
</feature>